<proteinExistence type="predicted"/>
<dbReference type="OrthoDB" id="9788195at2"/>
<feature type="transmembrane region" description="Helical" evidence="1">
    <location>
        <begin position="61"/>
        <end position="79"/>
    </location>
</feature>
<dbReference type="InterPro" id="IPR010390">
    <property type="entry name" value="ABC-2_transporter-like"/>
</dbReference>
<evidence type="ECO:0000313" key="2">
    <source>
        <dbReference type="EMBL" id="TFE83779.1"/>
    </source>
</evidence>
<dbReference type="Proteomes" id="UP000298246">
    <property type="component" value="Unassembled WGS sequence"/>
</dbReference>
<name>A0A4Y8PS78_9BACL</name>
<evidence type="ECO:0008006" key="4">
    <source>
        <dbReference type="Google" id="ProtNLM"/>
    </source>
</evidence>
<dbReference type="RefSeq" id="WP_134756869.1">
    <property type="nucleotide sequence ID" value="NZ_MYFO02000009.1"/>
</dbReference>
<keyword evidence="3" id="KW-1185">Reference proteome</keyword>
<sequence>MSFSLFLRFVQLKMKIRLEYRGAFLLGIGGQIVGYGANYLIVYLLLKQFHSIQGWDWPELALLYSLNLLTYALGASFTFSPMTELESLLLNGQLDRYMVKPLHAFMFLIAEKFNVGYVAHILISGLVMAWSMIQVHIEWSPLKVLYLIALLVSGAFLHAAVLVLIGAWGFLFIRSQYLFSLYFQLKEFISYPLSLYGSIVQLLLTTLVPLGFINYYPGLYLLAKETTPLHEGLGLIAPLIGPAVFALAVVLWSFGLRKYEGVGG</sequence>
<keyword evidence="1" id="KW-0812">Transmembrane</keyword>
<dbReference type="Pfam" id="PF06182">
    <property type="entry name" value="ABC2_membrane_6"/>
    <property type="match status" value="1"/>
</dbReference>
<dbReference type="EMBL" id="MYFO01000043">
    <property type="protein sequence ID" value="TFE83779.1"/>
    <property type="molecule type" value="Genomic_DNA"/>
</dbReference>
<feature type="transmembrane region" description="Helical" evidence="1">
    <location>
        <begin position="233"/>
        <end position="254"/>
    </location>
</feature>
<dbReference type="PANTHER" id="PTHR36833">
    <property type="entry name" value="SLR0610 PROTEIN-RELATED"/>
    <property type="match status" value="1"/>
</dbReference>
<evidence type="ECO:0000256" key="1">
    <source>
        <dbReference type="SAM" id="Phobius"/>
    </source>
</evidence>
<dbReference type="AlphaFoldDB" id="A0A4Y8PS78"/>
<dbReference type="PANTHER" id="PTHR36833:SF1">
    <property type="entry name" value="INTEGRAL MEMBRANE TRANSPORT PROTEIN"/>
    <property type="match status" value="1"/>
</dbReference>
<evidence type="ECO:0000313" key="3">
    <source>
        <dbReference type="Proteomes" id="UP000298246"/>
    </source>
</evidence>
<feature type="transmembrane region" description="Helical" evidence="1">
    <location>
        <begin position="20"/>
        <end position="41"/>
    </location>
</feature>
<gene>
    <name evidence="2" type="ORF">B5M42_22135</name>
</gene>
<reference evidence="2 3" key="1">
    <citation type="submission" date="2017-03" db="EMBL/GenBank/DDBJ databases">
        <title>Isolation of Levoglucosan Utilizing Bacteria.</title>
        <authorList>
            <person name="Arya A.S."/>
        </authorList>
    </citation>
    <scope>NUCLEOTIDE SEQUENCE [LARGE SCALE GENOMIC DNA]</scope>
    <source>
        <strain evidence="2 3">MEC069</strain>
    </source>
</reference>
<organism evidence="2 3">
    <name type="scientific">Paenibacillus athensensis</name>
    <dbReference type="NCBI Taxonomy" id="1967502"/>
    <lineage>
        <taxon>Bacteria</taxon>
        <taxon>Bacillati</taxon>
        <taxon>Bacillota</taxon>
        <taxon>Bacilli</taxon>
        <taxon>Bacillales</taxon>
        <taxon>Paenibacillaceae</taxon>
        <taxon>Paenibacillus</taxon>
    </lineage>
</organism>
<feature type="transmembrane region" description="Helical" evidence="1">
    <location>
        <begin position="193"/>
        <end position="213"/>
    </location>
</feature>
<comment type="caution">
    <text evidence="2">The sequence shown here is derived from an EMBL/GenBank/DDBJ whole genome shotgun (WGS) entry which is preliminary data.</text>
</comment>
<accession>A0A4Y8PS78</accession>
<feature type="transmembrane region" description="Helical" evidence="1">
    <location>
        <begin position="115"/>
        <end position="133"/>
    </location>
</feature>
<feature type="transmembrane region" description="Helical" evidence="1">
    <location>
        <begin position="145"/>
        <end position="173"/>
    </location>
</feature>
<protein>
    <recommendedName>
        <fullName evidence="4">ABC transporter permease</fullName>
    </recommendedName>
</protein>
<keyword evidence="1" id="KW-1133">Transmembrane helix</keyword>
<keyword evidence="1" id="KW-0472">Membrane</keyword>